<gene>
    <name evidence="3" type="ORF">ODALV1_LOCUS24042</name>
</gene>
<evidence type="ECO:0000313" key="4">
    <source>
        <dbReference type="Proteomes" id="UP001642540"/>
    </source>
</evidence>
<reference evidence="3 4" key="1">
    <citation type="submission" date="2024-08" db="EMBL/GenBank/DDBJ databases">
        <authorList>
            <person name="Cucini C."/>
            <person name="Frati F."/>
        </authorList>
    </citation>
    <scope>NUCLEOTIDE SEQUENCE [LARGE SCALE GENOMIC DNA]</scope>
</reference>
<dbReference type="Proteomes" id="UP001642540">
    <property type="component" value="Unassembled WGS sequence"/>
</dbReference>
<accession>A0ABP1RMU1</accession>
<evidence type="ECO:0000256" key="1">
    <source>
        <dbReference type="PROSITE-ProRule" id="PRU00042"/>
    </source>
</evidence>
<name>A0ABP1RMU1_9HEXA</name>
<keyword evidence="1" id="KW-0479">Metal-binding</keyword>
<dbReference type="PROSITE" id="PS00028">
    <property type="entry name" value="ZINC_FINGER_C2H2_1"/>
    <property type="match status" value="1"/>
</dbReference>
<protein>
    <recommendedName>
        <fullName evidence="2">C2H2-type domain-containing protein</fullName>
    </recommendedName>
</protein>
<evidence type="ECO:0000313" key="3">
    <source>
        <dbReference type="EMBL" id="CAL8131138.1"/>
    </source>
</evidence>
<comment type="caution">
    <text evidence="3">The sequence shown here is derived from an EMBL/GenBank/DDBJ whole genome shotgun (WGS) entry which is preliminary data.</text>
</comment>
<evidence type="ECO:0000259" key="2">
    <source>
        <dbReference type="PROSITE" id="PS50157"/>
    </source>
</evidence>
<organism evidence="3 4">
    <name type="scientific">Orchesella dallaii</name>
    <dbReference type="NCBI Taxonomy" id="48710"/>
    <lineage>
        <taxon>Eukaryota</taxon>
        <taxon>Metazoa</taxon>
        <taxon>Ecdysozoa</taxon>
        <taxon>Arthropoda</taxon>
        <taxon>Hexapoda</taxon>
        <taxon>Collembola</taxon>
        <taxon>Entomobryomorpha</taxon>
        <taxon>Entomobryoidea</taxon>
        <taxon>Orchesellidae</taxon>
        <taxon>Orchesellinae</taxon>
        <taxon>Orchesella</taxon>
    </lineage>
</organism>
<proteinExistence type="predicted"/>
<sequence>MDQFSVSEEGMDVHTLKTNDFDSTTYSSNCNLECSSSDDDSYMKEALNINPKQFPSSSSGSVAVAVPNSSAIALGERKWSESQATDDGAIASTSFQAKVRDQFLHGFTRRQEVKSFSIKRRQNEDEEMDGLENDVKRMRIGTPSKEMQIELESADSDDQSQQPEETTSKMELTQTFQCLQWNCGEVFDDKILRNLHSISAHGYVLESDGRFRCCRSKECGKCFSSLGLFWMHVKYEHLGGLRDML</sequence>
<dbReference type="PROSITE" id="PS50157">
    <property type="entry name" value="ZINC_FINGER_C2H2_2"/>
    <property type="match status" value="1"/>
</dbReference>
<dbReference type="EMBL" id="CAXLJM020000086">
    <property type="protein sequence ID" value="CAL8131138.1"/>
    <property type="molecule type" value="Genomic_DNA"/>
</dbReference>
<dbReference type="InterPro" id="IPR013087">
    <property type="entry name" value="Znf_C2H2_type"/>
</dbReference>
<keyword evidence="4" id="KW-1185">Reference proteome</keyword>
<feature type="domain" description="C2H2-type" evidence="2">
    <location>
        <begin position="211"/>
        <end position="239"/>
    </location>
</feature>
<keyword evidence="1" id="KW-0863">Zinc-finger</keyword>
<keyword evidence="1" id="KW-0862">Zinc</keyword>